<comment type="similarity">
    <text evidence="1">Belongs to the glycosyltransferase 2 family.</text>
</comment>
<dbReference type="InterPro" id="IPR029044">
    <property type="entry name" value="Nucleotide-diphossugar_trans"/>
</dbReference>
<dbReference type="SUPFAM" id="SSF53448">
    <property type="entry name" value="Nucleotide-diphospho-sugar transferases"/>
    <property type="match status" value="1"/>
</dbReference>
<evidence type="ECO:0000256" key="3">
    <source>
        <dbReference type="ARBA" id="ARBA00022679"/>
    </source>
</evidence>
<dbReference type="Proteomes" id="UP001596443">
    <property type="component" value="Unassembled WGS sequence"/>
</dbReference>
<evidence type="ECO:0000259" key="4">
    <source>
        <dbReference type="Pfam" id="PF00535"/>
    </source>
</evidence>
<dbReference type="GeneID" id="81210272"/>
<reference evidence="5 6" key="1">
    <citation type="journal article" date="2019" name="Int. J. Syst. Evol. Microbiol.">
        <title>The Global Catalogue of Microorganisms (GCM) 10K type strain sequencing project: providing services to taxonomists for standard genome sequencing and annotation.</title>
        <authorList>
            <consortium name="The Broad Institute Genomics Platform"/>
            <consortium name="The Broad Institute Genome Sequencing Center for Infectious Disease"/>
            <person name="Wu L."/>
            <person name="Ma J."/>
        </authorList>
    </citation>
    <scope>NUCLEOTIDE SEQUENCE [LARGE SCALE GENOMIC DNA]</scope>
    <source>
        <strain evidence="5 6">SYNS20</strain>
    </source>
</reference>
<dbReference type="EMBL" id="JBHSWX010000012">
    <property type="protein sequence ID" value="MFC6787160.1"/>
    <property type="molecule type" value="Genomic_DNA"/>
</dbReference>
<dbReference type="AlphaFoldDB" id="A0ABD5TI30"/>
<evidence type="ECO:0000256" key="2">
    <source>
        <dbReference type="ARBA" id="ARBA00022676"/>
    </source>
</evidence>
<keyword evidence="6" id="KW-1185">Reference proteome</keyword>
<dbReference type="InterPro" id="IPR001173">
    <property type="entry name" value="Glyco_trans_2-like"/>
</dbReference>
<evidence type="ECO:0000313" key="5">
    <source>
        <dbReference type="EMBL" id="MFC6787160.1"/>
    </source>
</evidence>
<dbReference type="GO" id="GO:0016757">
    <property type="term" value="F:glycosyltransferase activity"/>
    <property type="evidence" value="ECO:0007669"/>
    <property type="project" value="UniProtKB-KW"/>
</dbReference>
<evidence type="ECO:0000313" key="6">
    <source>
        <dbReference type="Proteomes" id="UP001596443"/>
    </source>
</evidence>
<organism evidence="5 6">
    <name type="scientific">Halobaculum halobium</name>
    <dbReference type="NCBI Taxonomy" id="3032281"/>
    <lineage>
        <taxon>Archaea</taxon>
        <taxon>Methanobacteriati</taxon>
        <taxon>Methanobacteriota</taxon>
        <taxon>Stenosarchaea group</taxon>
        <taxon>Halobacteria</taxon>
        <taxon>Halobacteriales</taxon>
        <taxon>Haloferacaceae</taxon>
        <taxon>Halobaculum</taxon>
    </lineage>
</organism>
<keyword evidence="2 5" id="KW-0328">Glycosyltransferase</keyword>
<gene>
    <name evidence="5" type="ORF">ACFQFD_14495</name>
</gene>
<evidence type="ECO:0000256" key="1">
    <source>
        <dbReference type="ARBA" id="ARBA00006739"/>
    </source>
</evidence>
<protein>
    <submittedName>
        <fullName evidence="5">Glycosyltransferase family 2 protein</fullName>
        <ecNumber evidence="5">2.4.-.-</ecNumber>
    </submittedName>
</protein>
<dbReference type="EC" id="2.4.-.-" evidence="5"/>
<name>A0ABD5TI30_9EURY</name>
<dbReference type="Pfam" id="PF00535">
    <property type="entry name" value="Glycos_transf_2"/>
    <property type="match status" value="1"/>
</dbReference>
<keyword evidence="3 5" id="KW-0808">Transferase</keyword>
<comment type="caution">
    <text evidence="5">The sequence shown here is derived from an EMBL/GenBank/DDBJ whole genome shotgun (WGS) entry which is preliminary data.</text>
</comment>
<dbReference type="Gene3D" id="3.90.550.10">
    <property type="entry name" value="Spore Coat Polysaccharide Biosynthesis Protein SpsA, Chain A"/>
    <property type="match status" value="1"/>
</dbReference>
<dbReference type="RefSeq" id="WP_284061340.1">
    <property type="nucleotide sequence ID" value="NZ_CP126158.1"/>
</dbReference>
<accession>A0ABD5TI30</accession>
<dbReference type="PANTHER" id="PTHR43179">
    <property type="entry name" value="RHAMNOSYLTRANSFERASE WBBL"/>
    <property type="match status" value="1"/>
</dbReference>
<feature type="domain" description="Glycosyltransferase 2-like" evidence="4">
    <location>
        <begin position="36"/>
        <end position="75"/>
    </location>
</feature>
<sequence length="177" mass="19960">MSDSISIVIPTLDGDPWTLDSVPAGVETAVVQEGNRSEARNEGARRTSGDVLVFCDDDVSFDESFLWKQVEATETGTILGLEDFDFGLLLTRFMIVHRVDFEELGGFDERLNHMEDTEFCLNALSRGKTLNELPRCAVHHEEHESPGQGRWATLRNSAYLAARYPQYGPWLLRELLL</sequence>
<proteinExistence type="inferred from homology"/>
<dbReference type="PANTHER" id="PTHR43179:SF12">
    <property type="entry name" value="GALACTOFURANOSYLTRANSFERASE GLFT2"/>
    <property type="match status" value="1"/>
</dbReference>